<evidence type="ECO:0000256" key="2">
    <source>
        <dbReference type="PIRSR" id="PIRSR005902-1"/>
    </source>
</evidence>
<feature type="binding site" evidence="2">
    <location>
        <position position="169"/>
    </location>
    <ligand>
        <name>a divalent metal cation</name>
        <dbReference type="ChEBI" id="CHEBI:60240"/>
        <label>2</label>
    </ligand>
</feature>
<reference evidence="3 4" key="1">
    <citation type="submission" date="2017-09" db="EMBL/GenBank/DDBJ databases">
        <title>Depth-based differentiation of microbial function through sediment-hosted aquifers and enrichment of novel symbionts in the deep terrestrial subsurface.</title>
        <authorList>
            <person name="Probst A.J."/>
            <person name="Ladd B."/>
            <person name="Jarett J.K."/>
            <person name="Geller-Mcgrath D.E."/>
            <person name="Sieber C.M."/>
            <person name="Emerson J.B."/>
            <person name="Anantharaman K."/>
            <person name="Thomas B.C."/>
            <person name="Malmstrom R."/>
            <person name="Stieglmeier M."/>
            <person name="Klingl A."/>
            <person name="Woyke T."/>
            <person name="Ryan C.M."/>
            <person name="Banfield J.F."/>
        </authorList>
    </citation>
    <scope>NUCLEOTIDE SEQUENCE [LARGE SCALE GENOMIC DNA]</scope>
    <source>
        <strain evidence="3">CG10_big_fil_rev_8_21_14_0_10_32_10</strain>
    </source>
</reference>
<dbReference type="PROSITE" id="PS01091">
    <property type="entry name" value="TATD_3"/>
    <property type="match status" value="1"/>
</dbReference>
<dbReference type="InterPro" id="IPR032466">
    <property type="entry name" value="Metal_Hydrolase"/>
</dbReference>
<feature type="binding site" evidence="2">
    <location>
        <position position="13"/>
    </location>
    <ligand>
        <name>a divalent metal cation</name>
        <dbReference type="ChEBI" id="CHEBI:60240"/>
        <label>1</label>
    </ligand>
</feature>
<evidence type="ECO:0008006" key="5">
    <source>
        <dbReference type="Google" id="ProtNLM"/>
    </source>
</evidence>
<keyword evidence="1" id="KW-0378">Hydrolase</keyword>
<evidence type="ECO:0000313" key="3">
    <source>
        <dbReference type="EMBL" id="PIR43776.1"/>
    </source>
</evidence>
<evidence type="ECO:0000313" key="4">
    <source>
        <dbReference type="Proteomes" id="UP000230214"/>
    </source>
</evidence>
<dbReference type="Proteomes" id="UP000230214">
    <property type="component" value="Unassembled WGS sequence"/>
</dbReference>
<name>A0A2H0RBM9_UNCKA</name>
<dbReference type="SUPFAM" id="SSF51556">
    <property type="entry name" value="Metallo-dependent hydrolases"/>
    <property type="match status" value="1"/>
</dbReference>
<dbReference type="EMBL" id="PCXU01000011">
    <property type="protein sequence ID" value="PIR43776.1"/>
    <property type="molecule type" value="Genomic_DNA"/>
</dbReference>
<dbReference type="GO" id="GO:0005829">
    <property type="term" value="C:cytosol"/>
    <property type="evidence" value="ECO:0007669"/>
    <property type="project" value="TreeGrafter"/>
</dbReference>
<feature type="binding site" evidence="2">
    <location>
        <position position="221"/>
    </location>
    <ligand>
        <name>a divalent metal cation</name>
        <dbReference type="ChEBI" id="CHEBI:60240"/>
        <label>1</label>
    </ligand>
</feature>
<feature type="binding site" evidence="2">
    <location>
        <position position="101"/>
    </location>
    <ligand>
        <name>a divalent metal cation</name>
        <dbReference type="ChEBI" id="CHEBI:60240"/>
        <label>1</label>
    </ligand>
</feature>
<dbReference type="Pfam" id="PF01026">
    <property type="entry name" value="TatD_DNase"/>
    <property type="match status" value="1"/>
</dbReference>
<dbReference type="GO" id="GO:0046872">
    <property type="term" value="F:metal ion binding"/>
    <property type="evidence" value="ECO:0007669"/>
    <property type="project" value="UniProtKB-KW"/>
</dbReference>
<feature type="binding site" evidence="2">
    <location>
        <position position="11"/>
    </location>
    <ligand>
        <name>a divalent metal cation</name>
        <dbReference type="ChEBI" id="CHEBI:60240"/>
        <label>1</label>
    </ligand>
</feature>
<dbReference type="InterPro" id="IPR018228">
    <property type="entry name" value="DNase_TatD-rel_CS"/>
</dbReference>
<feature type="binding site" evidence="2">
    <location>
        <position position="146"/>
    </location>
    <ligand>
        <name>a divalent metal cation</name>
        <dbReference type="ChEBI" id="CHEBI:60240"/>
        <label>2</label>
    </ligand>
</feature>
<dbReference type="AlphaFoldDB" id="A0A2H0RBM9"/>
<dbReference type="PANTHER" id="PTHR46124:SF4">
    <property type="entry name" value="HYDROLASE TATD"/>
    <property type="match status" value="1"/>
</dbReference>
<dbReference type="PANTHER" id="PTHR46124">
    <property type="entry name" value="D-AMINOACYL-TRNA DEACYLASE"/>
    <property type="match status" value="1"/>
</dbReference>
<evidence type="ECO:0000256" key="1">
    <source>
        <dbReference type="ARBA" id="ARBA00022801"/>
    </source>
</evidence>
<comment type="caution">
    <text evidence="3">The sequence shown here is derived from an EMBL/GenBank/DDBJ whole genome shotgun (WGS) entry which is preliminary data.</text>
</comment>
<dbReference type="InterPro" id="IPR001130">
    <property type="entry name" value="TatD-like"/>
</dbReference>
<protein>
    <recommendedName>
        <fullName evidence="5">Hydrolase TatD</fullName>
    </recommendedName>
</protein>
<accession>A0A2H0RBM9</accession>
<sequence>MFIMNNYIDTHFHLFLEHSQFNIDPNNIVVESISQGVTQMWLASTNRLDIEKNITFAKKYPETLKVWVGWHPEEFDTYDGKYLETTISVYDNKPSIVGIGEVGIDLADFIVEKSKLSKATLLQKQQDIFKNQLNIAQKHSLPVCIHSREAFNETVEVLESFSNMNFIWHCFNLKAPQTKSLLDKFNNIYFGFNNIITYKSGEYIKTSILEMPSDKILTETDAPFLAPRPFKYGYNSPEGVIRVYDKIAEILEISVNDLKKIVIKNVNSLMDIG</sequence>
<gene>
    <name evidence="3" type="ORF">COV24_00870</name>
</gene>
<organism evidence="3 4">
    <name type="scientific">candidate division WWE3 bacterium CG10_big_fil_rev_8_21_14_0_10_32_10</name>
    <dbReference type="NCBI Taxonomy" id="1975090"/>
    <lineage>
        <taxon>Bacteria</taxon>
        <taxon>Katanobacteria</taxon>
    </lineage>
</organism>
<keyword evidence="2" id="KW-0479">Metal-binding</keyword>
<proteinExistence type="predicted"/>
<dbReference type="Gene3D" id="3.20.20.140">
    <property type="entry name" value="Metal-dependent hydrolases"/>
    <property type="match status" value="1"/>
</dbReference>
<dbReference type="GO" id="GO:0016788">
    <property type="term" value="F:hydrolase activity, acting on ester bonds"/>
    <property type="evidence" value="ECO:0007669"/>
    <property type="project" value="InterPro"/>
</dbReference>
<dbReference type="PIRSF" id="PIRSF005902">
    <property type="entry name" value="DNase_TatD"/>
    <property type="match status" value="1"/>
</dbReference>